<evidence type="ECO:0000313" key="4">
    <source>
        <dbReference type="Proteomes" id="UP001146793"/>
    </source>
</evidence>
<reference evidence="3" key="1">
    <citation type="submission" date="2022-08" db="EMBL/GenBank/DDBJ databases">
        <title>Novel sulphate-reducing endosymbionts in the free-living metamonad Anaeramoeba.</title>
        <authorList>
            <person name="Jerlstrom-Hultqvist J."/>
            <person name="Cepicka I."/>
            <person name="Gallot-Lavallee L."/>
            <person name="Salas-Leiva D."/>
            <person name="Curtis B.A."/>
            <person name="Zahonova K."/>
            <person name="Pipaliya S."/>
            <person name="Dacks J."/>
            <person name="Roger A.J."/>
        </authorList>
    </citation>
    <scope>NUCLEOTIDE SEQUENCE</scope>
    <source>
        <strain evidence="3">Busselton2</strain>
    </source>
</reference>
<comment type="caution">
    <text evidence="3">The sequence shown here is derived from an EMBL/GenBank/DDBJ whole genome shotgun (WGS) entry which is preliminary data.</text>
</comment>
<feature type="region of interest" description="Disordered" evidence="1">
    <location>
        <begin position="276"/>
        <end position="307"/>
    </location>
</feature>
<accession>A0AAV8A573</accession>
<feature type="transmembrane region" description="Helical" evidence="2">
    <location>
        <begin position="230"/>
        <end position="256"/>
    </location>
</feature>
<evidence type="ECO:0000256" key="2">
    <source>
        <dbReference type="SAM" id="Phobius"/>
    </source>
</evidence>
<dbReference type="AlphaFoldDB" id="A0AAV8A573"/>
<feature type="compositionally biased region" description="Basic and acidic residues" evidence="1">
    <location>
        <begin position="298"/>
        <end position="307"/>
    </location>
</feature>
<dbReference type="EMBL" id="JANTQA010000015">
    <property type="protein sequence ID" value="KAJ3448888.1"/>
    <property type="molecule type" value="Genomic_DNA"/>
</dbReference>
<feature type="transmembrane region" description="Helical" evidence="2">
    <location>
        <begin position="48"/>
        <end position="68"/>
    </location>
</feature>
<feature type="transmembrane region" description="Helical" evidence="2">
    <location>
        <begin position="6"/>
        <end position="27"/>
    </location>
</feature>
<feature type="transmembrane region" description="Helical" evidence="2">
    <location>
        <begin position="154"/>
        <end position="178"/>
    </location>
</feature>
<keyword evidence="2" id="KW-0812">Transmembrane</keyword>
<proteinExistence type="predicted"/>
<feature type="transmembrane region" description="Helical" evidence="2">
    <location>
        <begin position="198"/>
        <end position="218"/>
    </location>
</feature>
<feature type="transmembrane region" description="Helical" evidence="2">
    <location>
        <begin position="80"/>
        <end position="102"/>
    </location>
</feature>
<gene>
    <name evidence="3" type="ORF">M0812_01375</name>
</gene>
<evidence type="ECO:0000313" key="3">
    <source>
        <dbReference type="EMBL" id="KAJ3448888.1"/>
    </source>
</evidence>
<evidence type="ECO:0000256" key="1">
    <source>
        <dbReference type="SAM" id="MobiDB-lite"/>
    </source>
</evidence>
<protein>
    <submittedName>
        <fullName evidence="3">Tobamovirus multiplication protein 1-like isoform x1</fullName>
    </submittedName>
</protein>
<feature type="transmembrane region" description="Helical" evidence="2">
    <location>
        <begin position="122"/>
        <end position="142"/>
    </location>
</feature>
<keyword evidence="2" id="KW-1133">Transmembrane helix</keyword>
<feature type="compositionally biased region" description="Low complexity" evidence="1">
    <location>
        <begin position="283"/>
        <end position="295"/>
    </location>
</feature>
<keyword evidence="2" id="KW-0472">Membrane</keyword>
<name>A0AAV8A573_9EUKA</name>
<dbReference type="Proteomes" id="UP001146793">
    <property type="component" value="Unassembled WGS sequence"/>
</dbReference>
<sequence length="307" mass="35229">MNTEEKGIVTVFCLLVPIYFFIILFCLRRAFALSSVDRRISHQIVFQLIVVVVFTLRIIYLILELVTTFKPKLHYTDQTIYINTSASCLFIGSFVTITFSFLRMYFMKNNTSSERSKKLTRIFAIILSLYIVVLFLISLLVFESSKLNIVKKIQIIQILISCGYSITGISLLLATFQFVRSYPKNLLQHANMISIKKLWLVVFICTILFFIRIILIIIEASDEKLLNHNSVVMVFMFFGYFLSEQVPAFIITTFIYKRPLKKSKWESKDALNTKNNQEVLLQSGSVSGSVSGSGSESEETKSSENEI</sequence>
<organism evidence="3 4">
    <name type="scientific">Anaeramoeba flamelloides</name>
    <dbReference type="NCBI Taxonomy" id="1746091"/>
    <lineage>
        <taxon>Eukaryota</taxon>
        <taxon>Metamonada</taxon>
        <taxon>Anaeramoebidae</taxon>
        <taxon>Anaeramoeba</taxon>
    </lineage>
</organism>